<reference evidence="3" key="1">
    <citation type="submission" date="2023-06" db="EMBL/GenBank/DDBJ databases">
        <title>Genome-scale phylogeny and comparative genomics of the fungal order Sordariales.</title>
        <authorList>
            <consortium name="Lawrence Berkeley National Laboratory"/>
            <person name="Hensen N."/>
            <person name="Bonometti L."/>
            <person name="Westerberg I."/>
            <person name="Brannstrom I.O."/>
            <person name="Guillou S."/>
            <person name="Cros-Aarteil S."/>
            <person name="Calhoun S."/>
            <person name="Haridas S."/>
            <person name="Kuo A."/>
            <person name="Mondo S."/>
            <person name="Pangilinan J."/>
            <person name="Riley R."/>
            <person name="Labutti K."/>
            <person name="Andreopoulos B."/>
            <person name="Lipzen A."/>
            <person name="Chen C."/>
            <person name="Yanf M."/>
            <person name="Daum C."/>
            <person name="Ng V."/>
            <person name="Clum A."/>
            <person name="Steindorff A."/>
            <person name="Ohm R."/>
            <person name="Martin F."/>
            <person name="Silar P."/>
            <person name="Natvig D."/>
            <person name="Lalanne C."/>
            <person name="Gautier V."/>
            <person name="Ament-Velasquez S.L."/>
            <person name="Kruys A."/>
            <person name="Hutchinson M.I."/>
            <person name="Powell A.J."/>
            <person name="Barry K."/>
            <person name="Miller A.N."/>
            <person name="Grigoriev I.V."/>
            <person name="Debuchy R."/>
            <person name="Gladieux P."/>
            <person name="Thoren M.H."/>
            <person name="Johannesson H."/>
        </authorList>
    </citation>
    <scope>NUCLEOTIDE SEQUENCE</scope>
    <source>
        <strain evidence="3">SMH2532-1</strain>
    </source>
</reference>
<dbReference type="PANTHER" id="PTHR33112">
    <property type="entry name" value="DOMAIN PROTEIN, PUTATIVE-RELATED"/>
    <property type="match status" value="1"/>
</dbReference>
<feature type="region of interest" description="Disordered" evidence="1">
    <location>
        <begin position="540"/>
        <end position="564"/>
    </location>
</feature>
<dbReference type="InterPro" id="IPR021547">
    <property type="entry name" value="DUF2826"/>
</dbReference>
<feature type="region of interest" description="Disordered" evidence="1">
    <location>
        <begin position="422"/>
        <end position="445"/>
    </location>
</feature>
<evidence type="ECO:0000313" key="3">
    <source>
        <dbReference type="EMBL" id="KAK0641865.1"/>
    </source>
</evidence>
<comment type="caution">
    <text evidence="3">The sequence shown here is derived from an EMBL/GenBank/DDBJ whole genome shotgun (WGS) entry which is preliminary data.</text>
</comment>
<evidence type="ECO:0000313" key="4">
    <source>
        <dbReference type="Proteomes" id="UP001174936"/>
    </source>
</evidence>
<evidence type="ECO:0000256" key="1">
    <source>
        <dbReference type="SAM" id="MobiDB-lite"/>
    </source>
</evidence>
<keyword evidence="4" id="KW-1185">Reference proteome</keyword>
<protein>
    <submittedName>
        <fullName evidence="3">Heterokaryon incompatibility protein-domain-containing protein</fullName>
    </submittedName>
</protein>
<feature type="domain" description="Heterokaryon incompatibility" evidence="2">
    <location>
        <begin position="133"/>
        <end position="289"/>
    </location>
</feature>
<accession>A0AA39XZI9</accession>
<proteinExistence type="predicted"/>
<organism evidence="3 4">
    <name type="scientific">Cercophora newfieldiana</name>
    <dbReference type="NCBI Taxonomy" id="92897"/>
    <lineage>
        <taxon>Eukaryota</taxon>
        <taxon>Fungi</taxon>
        <taxon>Dikarya</taxon>
        <taxon>Ascomycota</taxon>
        <taxon>Pezizomycotina</taxon>
        <taxon>Sordariomycetes</taxon>
        <taxon>Sordariomycetidae</taxon>
        <taxon>Sordariales</taxon>
        <taxon>Lasiosphaeriaceae</taxon>
        <taxon>Cercophora</taxon>
    </lineage>
</organism>
<dbReference type="Pfam" id="PF06985">
    <property type="entry name" value="HET"/>
    <property type="match status" value="1"/>
</dbReference>
<dbReference type="AlphaFoldDB" id="A0AA39XZI9"/>
<dbReference type="Pfam" id="PF11442">
    <property type="entry name" value="DUF2826"/>
    <property type="match status" value="1"/>
</dbReference>
<gene>
    <name evidence="3" type="ORF">B0T16DRAFT_461889</name>
</gene>
<sequence>MRGPEPSESEPAGLNISRLLAETVVHTTDGRVTHPKVELHVAADEGDIASTSGDIVGRYTERDASSSQQMMTSIKSWIQECSRHYDCSRTFSGCEKLDPAGSPLPSRCIHVSRSDNGSLELTLQITRGKISRYITLSHRWTSETEKISTTKANIADRLRGVGFDNLPPLFTDVFTLAANLDIPYVWIDSLCIIQKDADDWAIEAVKMGDYYQRSVFTVACPGATSTVGLFNKTHPERSSTSLIRIPYRNSSGEQRGFFYLFQTEQNVEQRYEITVAQSELLTRGWIFQEWILSRRVVCYTSTGLFLLCQSKSPRTQIGELVEPELQLPGGYTTNKPQANKYSLKSSLIDHSLSLSKYEDVKKGPGDHTHADWEHLVEAYSGLHLTCPSKDRLVAMSGIADEFARALRERYRLQRKPKHLWQSLLKNPPNQERNSTDGWNAEGEDDSDTAHIRTYVAGLWLSSIRRGLLWEQAGTGTHVRIPTIPTWSWASISTRVRWDRPSDETWKRPMGNTVCDFELDEVLNCTIDEYRSGIIGAHPSTSTASSPLDVLPGDPQSGGASSKTPARFPILRLRAKLQPVVLGEHFPSEQERQVAAHVASRSSLSGIENWRMVASPLDRCQIAGWASVEHPELQVPDKKSEPGPAGQETQFPQPVLYALRISTVHGVFGGIPLGYLSIFHHVYDVLFVRPVRSTMNGYERVGVGRVFGKEMERGFQDAVRREVRLV</sequence>
<dbReference type="PANTHER" id="PTHR33112:SF10">
    <property type="entry name" value="TOL"/>
    <property type="match status" value="1"/>
</dbReference>
<name>A0AA39XZI9_9PEZI</name>
<feature type="compositionally biased region" description="Polar residues" evidence="1">
    <location>
        <begin position="423"/>
        <end position="437"/>
    </location>
</feature>
<evidence type="ECO:0000259" key="2">
    <source>
        <dbReference type="Pfam" id="PF06985"/>
    </source>
</evidence>
<dbReference type="Proteomes" id="UP001174936">
    <property type="component" value="Unassembled WGS sequence"/>
</dbReference>
<dbReference type="InterPro" id="IPR010730">
    <property type="entry name" value="HET"/>
</dbReference>
<dbReference type="EMBL" id="JAULSV010000006">
    <property type="protein sequence ID" value="KAK0641865.1"/>
    <property type="molecule type" value="Genomic_DNA"/>
</dbReference>